<dbReference type="NCBIfam" id="TIGR00951">
    <property type="entry name" value="2A43"/>
    <property type="match status" value="1"/>
</dbReference>
<dbReference type="InterPro" id="IPR006603">
    <property type="entry name" value="PQ-loop_rpt"/>
</dbReference>
<evidence type="ECO:0000256" key="2">
    <source>
        <dbReference type="ARBA" id="ARBA00006855"/>
    </source>
</evidence>
<evidence type="ECO:0000256" key="9">
    <source>
        <dbReference type="ARBA" id="ARBA00023228"/>
    </source>
</evidence>
<evidence type="ECO:0000256" key="7">
    <source>
        <dbReference type="ARBA" id="ARBA00022989"/>
    </source>
</evidence>
<keyword evidence="3" id="KW-0813">Transport</keyword>
<dbReference type="PANTHER" id="PTHR13131:SF5">
    <property type="entry name" value="CYSTINOSIN"/>
    <property type="match status" value="1"/>
</dbReference>
<evidence type="ECO:0000256" key="8">
    <source>
        <dbReference type="ARBA" id="ARBA00023136"/>
    </source>
</evidence>
<dbReference type="SMART" id="SM00679">
    <property type="entry name" value="CTNS"/>
    <property type="match status" value="2"/>
</dbReference>
<feature type="transmembrane region" description="Helical" evidence="11">
    <location>
        <begin position="42"/>
        <end position="62"/>
    </location>
</feature>
<evidence type="ECO:0000256" key="11">
    <source>
        <dbReference type="SAM" id="Phobius"/>
    </source>
</evidence>
<gene>
    <name evidence="12" type="ORF">LPJ53_000547</name>
</gene>
<evidence type="ECO:0000313" key="13">
    <source>
        <dbReference type="Proteomes" id="UP001149813"/>
    </source>
</evidence>
<feature type="transmembrane region" description="Helical" evidence="11">
    <location>
        <begin position="87"/>
        <end position="105"/>
    </location>
</feature>
<keyword evidence="5" id="KW-0677">Repeat</keyword>
<organism evidence="12 13">
    <name type="scientific">Coemansia erecta</name>
    <dbReference type="NCBI Taxonomy" id="147472"/>
    <lineage>
        <taxon>Eukaryota</taxon>
        <taxon>Fungi</taxon>
        <taxon>Fungi incertae sedis</taxon>
        <taxon>Zoopagomycota</taxon>
        <taxon>Kickxellomycotina</taxon>
        <taxon>Kickxellomycetes</taxon>
        <taxon>Kickxellales</taxon>
        <taxon>Kickxellaceae</taxon>
        <taxon>Coemansia</taxon>
    </lineage>
</organism>
<comment type="catalytic activity">
    <reaction evidence="10">
        <text>L-cystine(out) + H(+)(out) = L-cystine(in) + H(+)(in)</text>
        <dbReference type="Rhea" id="RHEA:66172"/>
        <dbReference type="ChEBI" id="CHEBI:15378"/>
        <dbReference type="ChEBI" id="CHEBI:35491"/>
    </reaction>
    <physiologicalReaction direction="left-to-right" evidence="10">
        <dbReference type="Rhea" id="RHEA:66173"/>
    </physiologicalReaction>
</comment>
<dbReference type="Gene3D" id="1.20.1280.290">
    <property type="match status" value="2"/>
</dbReference>
<dbReference type="GO" id="GO:0015293">
    <property type="term" value="F:symporter activity"/>
    <property type="evidence" value="ECO:0007669"/>
    <property type="project" value="UniProtKB-KW"/>
</dbReference>
<dbReference type="OrthoDB" id="75720at2759"/>
<keyword evidence="9" id="KW-0458">Lysosome</keyword>
<dbReference type="InterPro" id="IPR005282">
    <property type="entry name" value="LC_transporter"/>
</dbReference>
<name>A0A9W8CVH3_9FUNG</name>
<evidence type="ECO:0000256" key="3">
    <source>
        <dbReference type="ARBA" id="ARBA00022448"/>
    </source>
</evidence>
<dbReference type="AlphaFoldDB" id="A0A9W8CVH3"/>
<evidence type="ECO:0000256" key="6">
    <source>
        <dbReference type="ARBA" id="ARBA00022847"/>
    </source>
</evidence>
<dbReference type="PANTHER" id="PTHR13131">
    <property type="entry name" value="CYSTINOSIN"/>
    <property type="match status" value="1"/>
</dbReference>
<keyword evidence="6" id="KW-0769">Symport</keyword>
<dbReference type="GO" id="GO:0015184">
    <property type="term" value="F:L-cystine transmembrane transporter activity"/>
    <property type="evidence" value="ECO:0007669"/>
    <property type="project" value="TreeGrafter"/>
</dbReference>
<evidence type="ECO:0000313" key="12">
    <source>
        <dbReference type="EMBL" id="KAJ1725218.1"/>
    </source>
</evidence>
<dbReference type="GO" id="GO:0000324">
    <property type="term" value="C:fungal-type vacuole"/>
    <property type="evidence" value="ECO:0007669"/>
    <property type="project" value="TreeGrafter"/>
</dbReference>
<dbReference type="FunFam" id="1.20.1280.290:FF:000016">
    <property type="entry name" value="Cystinosin homolog"/>
    <property type="match status" value="1"/>
</dbReference>
<evidence type="ECO:0000256" key="4">
    <source>
        <dbReference type="ARBA" id="ARBA00022692"/>
    </source>
</evidence>
<accession>A0A9W8CVH3</accession>
<proteinExistence type="inferred from homology"/>
<feature type="transmembrane region" description="Helical" evidence="11">
    <location>
        <begin position="12"/>
        <end position="30"/>
    </location>
</feature>
<feature type="transmembrane region" description="Helical" evidence="11">
    <location>
        <begin position="117"/>
        <end position="134"/>
    </location>
</feature>
<dbReference type="GO" id="GO:0005774">
    <property type="term" value="C:vacuolar membrane"/>
    <property type="evidence" value="ECO:0007669"/>
    <property type="project" value="TreeGrafter"/>
</dbReference>
<comment type="caution">
    <text evidence="12">The sequence shown here is derived from an EMBL/GenBank/DDBJ whole genome shotgun (WGS) entry which is preliminary data.</text>
</comment>
<evidence type="ECO:0000256" key="1">
    <source>
        <dbReference type="ARBA" id="ARBA00004155"/>
    </source>
</evidence>
<evidence type="ECO:0000256" key="5">
    <source>
        <dbReference type="ARBA" id="ARBA00022737"/>
    </source>
</evidence>
<keyword evidence="4 11" id="KW-0812">Transmembrane</keyword>
<sequence>MIGKWTAKANVTTYFVAWSVSFYPQIILNYRRKSVEGLSIDFLVYNVYGFACYAVFNTSFYFSRTINDEYARRHNGHGNLVRFNDLFFSYHALFLSLVTLAQSFAYKRANGQSASPVARTFFFATAAGLAYTAVASSTYTLVYCLSFVKLACSLIKYVPQVWLNYTRKSTAGWSIHNIMLDFAGGTLSFTQLLLDAARTGSAGEVLGNPVKLGLGLTSIAFDLVFMTQHYVLYIDRKGHKDVESQLGFRASPNYGTVEE</sequence>
<comment type="subcellular location">
    <subcellularLocation>
        <location evidence="1">Lysosome membrane</location>
        <topology evidence="1">Multi-pass membrane protein</topology>
    </subcellularLocation>
</comment>
<comment type="similarity">
    <text evidence="2">Belongs to the cystinosin family.</text>
</comment>
<keyword evidence="7 11" id="KW-1133">Transmembrane helix</keyword>
<evidence type="ECO:0000256" key="10">
    <source>
        <dbReference type="ARBA" id="ARBA00048473"/>
    </source>
</evidence>
<keyword evidence="13" id="KW-1185">Reference proteome</keyword>
<protein>
    <recommendedName>
        <fullName evidence="14">Lysosomal cystine transporter</fullName>
    </recommendedName>
</protein>
<keyword evidence="8 11" id="KW-0472">Membrane</keyword>
<evidence type="ECO:0008006" key="14">
    <source>
        <dbReference type="Google" id="ProtNLM"/>
    </source>
</evidence>
<dbReference type="EMBL" id="JANBOJ010000009">
    <property type="protein sequence ID" value="KAJ1725218.1"/>
    <property type="molecule type" value="Genomic_DNA"/>
</dbReference>
<dbReference type="Pfam" id="PF04193">
    <property type="entry name" value="PQ-loop"/>
    <property type="match status" value="2"/>
</dbReference>
<reference evidence="12" key="1">
    <citation type="submission" date="2022-07" db="EMBL/GenBank/DDBJ databases">
        <title>Phylogenomic reconstructions and comparative analyses of Kickxellomycotina fungi.</title>
        <authorList>
            <person name="Reynolds N.K."/>
            <person name="Stajich J.E."/>
            <person name="Barry K."/>
            <person name="Grigoriev I.V."/>
            <person name="Crous P."/>
            <person name="Smith M.E."/>
        </authorList>
    </citation>
    <scope>NUCLEOTIDE SEQUENCE</scope>
    <source>
        <strain evidence="12">NBRC 32514</strain>
    </source>
</reference>
<dbReference type="Proteomes" id="UP001149813">
    <property type="component" value="Unassembled WGS sequence"/>
</dbReference>